<comment type="caution">
    <text evidence="2">The sequence shown here is derived from an EMBL/GenBank/DDBJ whole genome shotgun (WGS) entry which is preliminary data.</text>
</comment>
<accession>A0ABN3HEN3</accession>
<feature type="compositionally biased region" description="Basic and acidic residues" evidence="1">
    <location>
        <begin position="121"/>
        <end position="145"/>
    </location>
</feature>
<protein>
    <submittedName>
        <fullName evidence="2">Uncharacterized protein</fullName>
    </submittedName>
</protein>
<reference evidence="2 3" key="1">
    <citation type="journal article" date="2019" name="Int. J. Syst. Evol. Microbiol.">
        <title>The Global Catalogue of Microorganisms (GCM) 10K type strain sequencing project: providing services to taxonomists for standard genome sequencing and annotation.</title>
        <authorList>
            <consortium name="The Broad Institute Genomics Platform"/>
            <consortium name="The Broad Institute Genome Sequencing Center for Infectious Disease"/>
            <person name="Wu L."/>
            <person name="Ma J."/>
        </authorList>
    </citation>
    <scope>NUCLEOTIDE SEQUENCE [LARGE SCALE GENOMIC DNA]</scope>
    <source>
        <strain evidence="2 3">JCM 4316</strain>
    </source>
</reference>
<evidence type="ECO:0000313" key="2">
    <source>
        <dbReference type="EMBL" id="GAA2376138.1"/>
    </source>
</evidence>
<dbReference type="Proteomes" id="UP001500253">
    <property type="component" value="Unassembled WGS sequence"/>
</dbReference>
<keyword evidence="3" id="KW-1185">Reference proteome</keyword>
<sequence length="190" mass="20565">MGNVFRGGSDALSLSNGGTDVFVDVLTLAVSDLARDAWDHRFAALLTLQDQNVMGRGAVGFDLAEIDWGATGAERARAKRFVVRAAELALRRHRWEELGYEPPYAEGYLRRFKAMVEAYDPKAPDPEAHDSGAHDPEAHDPEAHDPAAGPAVRHAGLFPGADQAAVASCVRHRVLSALPFWEGCRFCTAG</sequence>
<dbReference type="EMBL" id="BAAASD010000089">
    <property type="protein sequence ID" value="GAA2376138.1"/>
    <property type="molecule type" value="Genomic_DNA"/>
</dbReference>
<name>A0ABN3HEN3_9ACTN</name>
<proteinExistence type="predicted"/>
<feature type="region of interest" description="Disordered" evidence="1">
    <location>
        <begin position="121"/>
        <end position="154"/>
    </location>
</feature>
<organism evidence="2 3">
    <name type="scientific">Streptomyces cuspidosporus</name>
    <dbReference type="NCBI Taxonomy" id="66882"/>
    <lineage>
        <taxon>Bacteria</taxon>
        <taxon>Bacillati</taxon>
        <taxon>Actinomycetota</taxon>
        <taxon>Actinomycetes</taxon>
        <taxon>Kitasatosporales</taxon>
        <taxon>Streptomycetaceae</taxon>
        <taxon>Streptomyces</taxon>
    </lineage>
</organism>
<gene>
    <name evidence="2" type="ORF">GCM10010246_83820</name>
</gene>
<evidence type="ECO:0000256" key="1">
    <source>
        <dbReference type="SAM" id="MobiDB-lite"/>
    </source>
</evidence>
<dbReference type="RefSeq" id="WP_346179496.1">
    <property type="nucleotide sequence ID" value="NZ_BAAASD010000089.1"/>
</dbReference>
<evidence type="ECO:0000313" key="3">
    <source>
        <dbReference type="Proteomes" id="UP001500253"/>
    </source>
</evidence>